<feature type="transmembrane region" description="Helical" evidence="1">
    <location>
        <begin position="225"/>
        <end position="243"/>
    </location>
</feature>
<protein>
    <recommendedName>
        <fullName evidence="4">HupE/UreJ family protein</fullName>
    </recommendedName>
</protein>
<feature type="transmembrane region" description="Helical" evidence="1">
    <location>
        <begin position="312"/>
        <end position="331"/>
    </location>
</feature>
<gene>
    <name evidence="2" type="ORF">DDE18_20195</name>
</gene>
<keyword evidence="1" id="KW-0472">Membrane</keyword>
<name>A0A2T8F5Y6_9ACTN</name>
<evidence type="ECO:0000256" key="1">
    <source>
        <dbReference type="SAM" id="Phobius"/>
    </source>
</evidence>
<dbReference type="InterPro" id="IPR032809">
    <property type="entry name" value="Put_HupE_UreJ"/>
</dbReference>
<keyword evidence="1" id="KW-0812">Transmembrane</keyword>
<reference evidence="2" key="1">
    <citation type="submission" date="2018-04" db="EMBL/GenBank/DDBJ databases">
        <title>Genome of Nocardioides gansuensis WSJ-1.</title>
        <authorList>
            <person name="Wu S."/>
            <person name="Wang G."/>
        </authorList>
    </citation>
    <scope>NUCLEOTIDE SEQUENCE [LARGE SCALE GENOMIC DNA]</scope>
    <source>
        <strain evidence="2">WSJ-1</strain>
    </source>
</reference>
<organism evidence="2 3">
    <name type="scientific">Nocardioides gansuensis</name>
    <dbReference type="NCBI Taxonomy" id="2138300"/>
    <lineage>
        <taxon>Bacteria</taxon>
        <taxon>Bacillati</taxon>
        <taxon>Actinomycetota</taxon>
        <taxon>Actinomycetes</taxon>
        <taxon>Propionibacteriales</taxon>
        <taxon>Nocardioidaceae</taxon>
        <taxon>Nocardioides</taxon>
    </lineage>
</organism>
<feature type="transmembrane region" description="Helical" evidence="1">
    <location>
        <begin position="283"/>
        <end position="305"/>
    </location>
</feature>
<evidence type="ECO:0000313" key="3">
    <source>
        <dbReference type="Proteomes" id="UP000246018"/>
    </source>
</evidence>
<dbReference type="Proteomes" id="UP000246018">
    <property type="component" value="Unassembled WGS sequence"/>
</dbReference>
<dbReference type="Pfam" id="PF13795">
    <property type="entry name" value="HupE_UreJ_2"/>
    <property type="match status" value="1"/>
</dbReference>
<dbReference type="AlphaFoldDB" id="A0A2T8F5Y6"/>
<feature type="transmembrane region" description="Helical" evidence="1">
    <location>
        <begin position="193"/>
        <end position="213"/>
    </location>
</feature>
<feature type="transmembrane region" description="Helical" evidence="1">
    <location>
        <begin position="161"/>
        <end position="181"/>
    </location>
</feature>
<accession>A0A2T8F5Y6</accession>
<feature type="transmembrane region" description="Helical" evidence="1">
    <location>
        <begin position="250"/>
        <end position="271"/>
    </location>
</feature>
<sequence length="380" mass="39445">MDFSKVRLVLQGGTVKGTTEIAVPALQQVLGADFTAADHDVLASYLREHIAASADAGAWPLTIGAMTTREADGMTWVTTAFAFDAGSAGAADFLFEYDAVIEAVAKHEAQVVVTDGSGDTVVRGVLTDMIPAVTIHPQAETGLGDMVGQGFRHVQDGADHLLFLMTLLIPAPLIAVGRRWAGRRALRGSLWAVLRVATAFTIGHSLTLIAAAMQWVEVASGPIEVLIAISVGVAAVHVIRPLVRGGEDVIAAGFGLVHGLAFAGILAELGLDGSASWPALLSFNLGIELAQLTVIALVFPSLYAISTTRWYTAVRVVGAACVLVAAIGWALDRLGVHANPLAPVEDAAVTHSWVVVVALAALAVVAVGRERVAAEPVPVS</sequence>
<dbReference type="EMBL" id="QDGZ01000010">
    <property type="protein sequence ID" value="PVG81130.1"/>
    <property type="molecule type" value="Genomic_DNA"/>
</dbReference>
<feature type="transmembrane region" description="Helical" evidence="1">
    <location>
        <begin position="351"/>
        <end position="368"/>
    </location>
</feature>
<comment type="caution">
    <text evidence="2">The sequence shown here is derived from an EMBL/GenBank/DDBJ whole genome shotgun (WGS) entry which is preliminary data.</text>
</comment>
<proteinExistence type="predicted"/>
<evidence type="ECO:0000313" key="2">
    <source>
        <dbReference type="EMBL" id="PVG81130.1"/>
    </source>
</evidence>
<keyword evidence="1" id="KW-1133">Transmembrane helix</keyword>
<evidence type="ECO:0008006" key="4">
    <source>
        <dbReference type="Google" id="ProtNLM"/>
    </source>
</evidence>
<keyword evidence="3" id="KW-1185">Reference proteome</keyword>